<keyword evidence="3" id="KW-0997">Cell inner membrane</keyword>
<feature type="transmembrane region" description="Helical" evidence="7">
    <location>
        <begin position="66"/>
        <end position="89"/>
    </location>
</feature>
<evidence type="ECO:0000256" key="1">
    <source>
        <dbReference type="ARBA" id="ARBA00004141"/>
    </source>
</evidence>
<dbReference type="Proteomes" id="UP000030145">
    <property type="component" value="Unassembled WGS sequence"/>
</dbReference>
<evidence type="ECO:0000256" key="5">
    <source>
        <dbReference type="ARBA" id="ARBA00022989"/>
    </source>
</evidence>
<dbReference type="SUPFAM" id="SSF144091">
    <property type="entry name" value="Rhomboid-like"/>
    <property type="match status" value="1"/>
</dbReference>
<dbReference type="PANTHER" id="PTHR43066">
    <property type="entry name" value="RHOMBOID-RELATED PROTEIN"/>
    <property type="match status" value="1"/>
</dbReference>
<keyword evidence="5 7" id="KW-1133">Transmembrane helix</keyword>
<evidence type="ECO:0000256" key="6">
    <source>
        <dbReference type="ARBA" id="ARBA00023136"/>
    </source>
</evidence>
<dbReference type="GO" id="GO:0016020">
    <property type="term" value="C:membrane"/>
    <property type="evidence" value="ECO:0007669"/>
    <property type="project" value="UniProtKB-SubCell"/>
</dbReference>
<feature type="transmembrane region" description="Helical" evidence="7">
    <location>
        <begin position="173"/>
        <end position="192"/>
    </location>
</feature>
<organism evidence="9 10">
    <name type="scientific">Corynebacterium auriscanis</name>
    <dbReference type="NCBI Taxonomy" id="99807"/>
    <lineage>
        <taxon>Bacteria</taxon>
        <taxon>Bacillati</taxon>
        <taxon>Actinomycetota</taxon>
        <taxon>Actinomycetes</taxon>
        <taxon>Mycobacteriales</taxon>
        <taxon>Corynebacteriaceae</taxon>
        <taxon>Corynebacterium</taxon>
    </lineage>
</organism>
<feature type="domain" description="Peptidase S54 rhomboid" evidence="8">
    <location>
        <begin position="61"/>
        <end position="190"/>
    </location>
</feature>
<evidence type="ECO:0000256" key="3">
    <source>
        <dbReference type="ARBA" id="ARBA00022519"/>
    </source>
</evidence>
<keyword evidence="2" id="KW-1003">Cell membrane</keyword>
<dbReference type="EMBL" id="JRVJ01000010">
    <property type="protein sequence ID" value="KGM18551.1"/>
    <property type="molecule type" value="Genomic_DNA"/>
</dbReference>
<dbReference type="InterPro" id="IPR022764">
    <property type="entry name" value="Peptidase_S54_rhomboid_dom"/>
</dbReference>
<dbReference type="InterPro" id="IPR035952">
    <property type="entry name" value="Rhomboid-like_sf"/>
</dbReference>
<evidence type="ECO:0000256" key="2">
    <source>
        <dbReference type="ARBA" id="ARBA00022475"/>
    </source>
</evidence>
<keyword evidence="6 7" id="KW-0472">Membrane</keyword>
<evidence type="ECO:0000256" key="4">
    <source>
        <dbReference type="ARBA" id="ARBA00022692"/>
    </source>
</evidence>
<evidence type="ECO:0000313" key="9">
    <source>
        <dbReference type="EMBL" id="KGM18551.1"/>
    </source>
</evidence>
<protein>
    <recommendedName>
        <fullName evidence="8">Peptidase S54 rhomboid domain-containing protein</fullName>
    </recommendedName>
</protein>
<gene>
    <name evidence="9" type="ORF">MA47_06065</name>
</gene>
<sequence>MNSIKEFFKGAPLTAGFCFACIAVFVAEVITSGSVISPLGNRGEGIGWHMVFDPGFVRAYDQWYRVFSATFVHLDIGHLLLNLLMIALVGREVERAYGWVVILALIIACSIGGALFVWWMQPLSAVGGASTFGYGLFAMLLLLSSARGQGLAGPAVLLGVNLMYSVMLTSVSLWGHIGGLVGGAVVALALRVRGVGPRS</sequence>
<proteinExistence type="predicted"/>
<evidence type="ECO:0000256" key="7">
    <source>
        <dbReference type="SAM" id="Phobius"/>
    </source>
</evidence>
<evidence type="ECO:0000259" key="8">
    <source>
        <dbReference type="Pfam" id="PF01694"/>
    </source>
</evidence>
<feature type="transmembrane region" description="Helical" evidence="7">
    <location>
        <begin position="96"/>
        <end position="119"/>
    </location>
</feature>
<comment type="subcellular location">
    <subcellularLocation>
        <location evidence="1">Membrane</location>
        <topology evidence="1">Multi-pass membrane protein</topology>
    </subcellularLocation>
</comment>
<dbReference type="GO" id="GO:0004252">
    <property type="term" value="F:serine-type endopeptidase activity"/>
    <property type="evidence" value="ECO:0007669"/>
    <property type="project" value="InterPro"/>
</dbReference>
<keyword evidence="10" id="KW-1185">Reference proteome</keyword>
<dbReference type="Pfam" id="PF01694">
    <property type="entry name" value="Rhomboid"/>
    <property type="match status" value="1"/>
</dbReference>
<dbReference type="PANTHER" id="PTHR43066:SF26">
    <property type="entry name" value="RHOMBOID PROTEASE GLPG"/>
    <property type="match status" value="1"/>
</dbReference>
<keyword evidence="4 7" id="KW-0812">Transmembrane</keyword>
<dbReference type="AlphaFoldDB" id="A0A0A2DNU6"/>
<accession>A0A0A2DNU6</accession>
<feature type="transmembrane region" description="Helical" evidence="7">
    <location>
        <begin position="125"/>
        <end position="143"/>
    </location>
</feature>
<name>A0A0A2DNU6_9CORY</name>
<evidence type="ECO:0000313" key="10">
    <source>
        <dbReference type="Proteomes" id="UP000030145"/>
    </source>
</evidence>
<comment type="caution">
    <text evidence="9">The sequence shown here is derived from an EMBL/GenBank/DDBJ whole genome shotgun (WGS) entry which is preliminary data.</text>
</comment>
<reference evidence="9 10" key="1">
    <citation type="submission" date="2014-10" db="EMBL/GenBank/DDBJ databases">
        <title>Whole Genome sequence of Corynebacterium auriscanis strain CIP 106629.</title>
        <authorList>
            <person name="Hassan S.S."/>
            <person name="Jamal S.B."/>
            <person name="Tiwari S."/>
            <person name="Oliveira L.D.C."/>
            <person name="Souza F."/>
            <person name="Mariano D.C."/>
            <person name="Almeida S."/>
            <person name="Dorella F."/>
            <person name="Pereira F."/>
            <person name="Carvalho A."/>
            <person name="Leal C.A."/>
            <person name="Soares S.D.C."/>
            <person name="Figueiredo H.C."/>
            <person name="Silva A."/>
            <person name="Azevedo V.A."/>
        </authorList>
    </citation>
    <scope>NUCLEOTIDE SEQUENCE [LARGE SCALE GENOMIC DNA]</scope>
    <source>
        <strain evidence="9 10">CIP 106629</strain>
    </source>
</reference>
<dbReference type="Gene3D" id="1.20.1540.10">
    <property type="entry name" value="Rhomboid-like"/>
    <property type="match status" value="1"/>
</dbReference>
<feature type="transmembrane region" description="Helical" evidence="7">
    <location>
        <begin position="150"/>
        <end position="167"/>
    </location>
</feature>